<feature type="compositionally biased region" description="Polar residues" evidence="1">
    <location>
        <begin position="27"/>
        <end position="36"/>
    </location>
</feature>
<feature type="region of interest" description="Disordered" evidence="1">
    <location>
        <begin position="1"/>
        <end position="47"/>
    </location>
</feature>
<evidence type="ECO:0000256" key="1">
    <source>
        <dbReference type="SAM" id="MobiDB-lite"/>
    </source>
</evidence>
<gene>
    <name evidence="3" type="ORF">BZG36_00388</name>
</gene>
<dbReference type="PANTHER" id="PTHR13542">
    <property type="entry name" value="LSM12 HOMOLOG"/>
    <property type="match status" value="1"/>
</dbReference>
<proteinExistence type="predicted"/>
<dbReference type="OrthoDB" id="1057137at2759"/>
<keyword evidence="4" id="KW-1185">Reference proteome</keyword>
<dbReference type="InterPro" id="IPR039683">
    <property type="entry name" value="Lsm12-like"/>
</dbReference>
<evidence type="ECO:0000313" key="4">
    <source>
        <dbReference type="Proteomes" id="UP000242875"/>
    </source>
</evidence>
<dbReference type="Pfam" id="PF09793">
    <property type="entry name" value="AD"/>
    <property type="match status" value="1"/>
</dbReference>
<comment type="caution">
    <text evidence="3">The sequence shown here is derived from an EMBL/GenBank/DDBJ whole genome shotgun (WGS) entry which is preliminary data.</text>
</comment>
<dbReference type="EMBL" id="MVBO01000002">
    <property type="protein sequence ID" value="OZJ06725.1"/>
    <property type="molecule type" value="Genomic_DNA"/>
</dbReference>
<dbReference type="Proteomes" id="UP000242875">
    <property type="component" value="Unassembled WGS sequence"/>
</dbReference>
<dbReference type="AlphaFoldDB" id="A0A261Y7X3"/>
<accession>A0A261Y7X3</accession>
<reference evidence="3 4" key="1">
    <citation type="journal article" date="2017" name="Mycologia">
        <title>Bifiguratus adelaidae, gen. et sp. nov., a new member of Mucoromycotina in endophytic and soil-dwelling habitats.</title>
        <authorList>
            <person name="Torres-Cruz T.J."/>
            <person name="Billingsley Tobias T.L."/>
            <person name="Almatruk M."/>
            <person name="Hesse C."/>
            <person name="Kuske C.R."/>
            <person name="Desiro A."/>
            <person name="Benucci G.M."/>
            <person name="Bonito G."/>
            <person name="Stajich J.E."/>
            <person name="Dunlap C."/>
            <person name="Arnold A.E."/>
            <person name="Porras-Alfaro A."/>
        </authorList>
    </citation>
    <scope>NUCLEOTIDE SEQUENCE [LARGE SCALE GENOMIC DNA]</scope>
    <source>
        <strain evidence="3 4">AZ0501</strain>
    </source>
</reference>
<dbReference type="PROSITE" id="PS52001">
    <property type="entry name" value="AD"/>
    <property type="match status" value="1"/>
</dbReference>
<dbReference type="InterPro" id="IPR019181">
    <property type="entry name" value="LSM12_ABD"/>
</dbReference>
<dbReference type="InterPro" id="IPR047574">
    <property type="entry name" value="AD"/>
</dbReference>
<sequence length="215" mass="23036">MDTTTPVSQQPSNASGKWSDAVRDVSNGGSQSNRTTPEPKDTQPPVPLVGMGVKATTAIGEEVSGTVFTYDTTTNCLSRAFPGSSKSTFKILKISHLKDFALTPVDPNTPSIVPEIKHISLDRVRAREAAAVKEAQQRLARIGEGVTTEAQDIFDALSKTLPCRWAKDSIVVLDEVIISPPYDVANCKANASSSASLARVKKVLEGEKKRLQSAK</sequence>
<evidence type="ECO:0000259" key="2">
    <source>
        <dbReference type="PROSITE" id="PS52001"/>
    </source>
</evidence>
<organism evidence="3 4">
    <name type="scientific">Bifiguratus adelaidae</name>
    <dbReference type="NCBI Taxonomy" id="1938954"/>
    <lineage>
        <taxon>Eukaryota</taxon>
        <taxon>Fungi</taxon>
        <taxon>Fungi incertae sedis</taxon>
        <taxon>Mucoromycota</taxon>
        <taxon>Mucoromycotina</taxon>
        <taxon>Endogonomycetes</taxon>
        <taxon>Endogonales</taxon>
        <taxon>Endogonales incertae sedis</taxon>
        <taxon>Bifiguratus</taxon>
    </lineage>
</organism>
<evidence type="ECO:0000313" key="3">
    <source>
        <dbReference type="EMBL" id="OZJ06725.1"/>
    </source>
</evidence>
<feature type="domain" description="AD" evidence="2">
    <location>
        <begin position="117"/>
        <end position="212"/>
    </location>
</feature>
<protein>
    <recommendedName>
        <fullName evidence="2">AD domain-containing protein</fullName>
    </recommendedName>
</protein>
<dbReference type="SMART" id="SM00995">
    <property type="entry name" value="AD"/>
    <property type="match status" value="1"/>
</dbReference>
<name>A0A261Y7X3_9FUNG</name>
<feature type="compositionally biased region" description="Polar residues" evidence="1">
    <location>
        <begin position="1"/>
        <end position="16"/>
    </location>
</feature>